<evidence type="ECO:0000313" key="1">
    <source>
        <dbReference type="EMBL" id="KAI3700443.1"/>
    </source>
</evidence>
<comment type="caution">
    <text evidence="1">The sequence shown here is derived from an EMBL/GenBank/DDBJ whole genome shotgun (WGS) entry which is preliminary data.</text>
</comment>
<gene>
    <name evidence="1" type="ORF">L2E82_45072</name>
</gene>
<dbReference type="EMBL" id="CM042016">
    <property type="protein sequence ID" value="KAI3700443.1"/>
    <property type="molecule type" value="Genomic_DNA"/>
</dbReference>
<name>A0ACB8ZTB6_CICIN</name>
<proteinExistence type="predicted"/>
<keyword evidence="2" id="KW-1185">Reference proteome</keyword>
<accession>A0ACB8ZTB6</accession>
<dbReference type="Proteomes" id="UP001055811">
    <property type="component" value="Linkage Group LG08"/>
</dbReference>
<reference evidence="2" key="1">
    <citation type="journal article" date="2022" name="Mol. Ecol. Resour.">
        <title>The genomes of chicory, endive, great burdock and yacon provide insights into Asteraceae palaeo-polyploidization history and plant inulin production.</title>
        <authorList>
            <person name="Fan W."/>
            <person name="Wang S."/>
            <person name="Wang H."/>
            <person name="Wang A."/>
            <person name="Jiang F."/>
            <person name="Liu H."/>
            <person name="Zhao H."/>
            <person name="Xu D."/>
            <person name="Zhang Y."/>
        </authorList>
    </citation>
    <scope>NUCLEOTIDE SEQUENCE [LARGE SCALE GENOMIC DNA]</scope>
    <source>
        <strain evidence="2">cv. Punajuju</strain>
    </source>
</reference>
<sequence length="68" mass="7637">MLEVVSKINVVEVKDDESASFGTQKQRVIYEQCTIFWAKMIGYPGNSRSNRTGQDSRGSQRFGSSFLA</sequence>
<protein>
    <submittedName>
        <fullName evidence="1">Uncharacterized protein</fullName>
    </submittedName>
</protein>
<reference evidence="1 2" key="2">
    <citation type="journal article" date="2022" name="Mol. Ecol. Resour.">
        <title>The genomes of chicory, endive, great burdock and yacon provide insights into Asteraceae paleo-polyploidization history and plant inulin production.</title>
        <authorList>
            <person name="Fan W."/>
            <person name="Wang S."/>
            <person name="Wang H."/>
            <person name="Wang A."/>
            <person name="Jiang F."/>
            <person name="Liu H."/>
            <person name="Zhao H."/>
            <person name="Xu D."/>
            <person name="Zhang Y."/>
        </authorList>
    </citation>
    <scope>NUCLEOTIDE SEQUENCE [LARGE SCALE GENOMIC DNA]</scope>
    <source>
        <strain evidence="2">cv. Punajuju</strain>
        <tissue evidence="1">Leaves</tissue>
    </source>
</reference>
<evidence type="ECO:0000313" key="2">
    <source>
        <dbReference type="Proteomes" id="UP001055811"/>
    </source>
</evidence>
<organism evidence="1 2">
    <name type="scientific">Cichorium intybus</name>
    <name type="common">Chicory</name>
    <dbReference type="NCBI Taxonomy" id="13427"/>
    <lineage>
        <taxon>Eukaryota</taxon>
        <taxon>Viridiplantae</taxon>
        <taxon>Streptophyta</taxon>
        <taxon>Embryophyta</taxon>
        <taxon>Tracheophyta</taxon>
        <taxon>Spermatophyta</taxon>
        <taxon>Magnoliopsida</taxon>
        <taxon>eudicotyledons</taxon>
        <taxon>Gunneridae</taxon>
        <taxon>Pentapetalae</taxon>
        <taxon>asterids</taxon>
        <taxon>campanulids</taxon>
        <taxon>Asterales</taxon>
        <taxon>Asteraceae</taxon>
        <taxon>Cichorioideae</taxon>
        <taxon>Cichorieae</taxon>
        <taxon>Cichoriinae</taxon>
        <taxon>Cichorium</taxon>
    </lineage>
</organism>